<comment type="caution">
    <text evidence="7">The sequence shown here is derived from an EMBL/GenBank/DDBJ whole genome shotgun (WGS) entry which is preliminary data.</text>
</comment>
<feature type="transmembrane region" description="Helical" evidence="6">
    <location>
        <begin position="182"/>
        <end position="205"/>
    </location>
</feature>
<accession>A0A414JTU4</accession>
<protein>
    <submittedName>
        <fullName evidence="7">Flippase</fullName>
    </submittedName>
</protein>
<feature type="transmembrane region" description="Helical" evidence="6">
    <location>
        <begin position="51"/>
        <end position="73"/>
    </location>
</feature>
<reference evidence="7 8" key="1">
    <citation type="submission" date="2018-08" db="EMBL/GenBank/DDBJ databases">
        <title>A genome reference for cultivated species of the human gut microbiota.</title>
        <authorList>
            <person name="Zou Y."/>
            <person name="Xue W."/>
            <person name="Luo G."/>
        </authorList>
    </citation>
    <scope>NUCLEOTIDE SEQUENCE [LARGE SCALE GENOMIC DNA]</scope>
    <source>
        <strain evidence="7 8">AM27-46</strain>
    </source>
</reference>
<comment type="subcellular location">
    <subcellularLocation>
        <location evidence="1">Cell membrane</location>
        <topology evidence="1">Multi-pass membrane protein</topology>
    </subcellularLocation>
</comment>
<feature type="transmembrane region" description="Helical" evidence="6">
    <location>
        <begin position="390"/>
        <end position="410"/>
    </location>
</feature>
<organism evidence="7 8">
    <name type="scientific">Bacteroides uniformis</name>
    <dbReference type="NCBI Taxonomy" id="820"/>
    <lineage>
        <taxon>Bacteria</taxon>
        <taxon>Pseudomonadati</taxon>
        <taxon>Bacteroidota</taxon>
        <taxon>Bacteroidia</taxon>
        <taxon>Bacteroidales</taxon>
        <taxon>Bacteroidaceae</taxon>
        <taxon>Bacteroides</taxon>
    </lineage>
</organism>
<dbReference type="PANTHER" id="PTHR30250">
    <property type="entry name" value="PST FAMILY PREDICTED COLANIC ACID TRANSPORTER"/>
    <property type="match status" value="1"/>
</dbReference>
<evidence type="ECO:0000256" key="6">
    <source>
        <dbReference type="SAM" id="Phobius"/>
    </source>
</evidence>
<dbReference type="GO" id="GO:0005886">
    <property type="term" value="C:plasma membrane"/>
    <property type="evidence" value="ECO:0007669"/>
    <property type="project" value="UniProtKB-SubCell"/>
</dbReference>
<evidence type="ECO:0000313" key="8">
    <source>
        <dbReference type="Proteomes" id="UP000284640"/>
    </source>
</evidence>
<feature type="transmembrane region" description="Helical" evidence="6">
    <location>
        <begin position="126"/>
        <end position="144"/>
    </location>
</feature>
<dbReference type="InterPro" id="IPR050833">
    <property type="entry name" value="Poly_Biosynth_Transport"/>
</dbReference>
<feature type="transmembrane region" description="Helical" evidence="6">
    <location>
        <begin position="298"/>
        <end position="323"/>
    </location>
</feature>
<keyword evidence="2" id="KW-1003">Cell membrane</keyword>
<dbReference type="PANTHER" id="PTHR30250:SF11">
    <property type="entry name" value="O-ANTIGEN TRANSPORTER-RELATED"/>
    <property type="match status" value="1"/>
</dbReference>
<feature type="transmembrane region" description="Helical" evidence="6">
    <location>
        <begin position="266"/>
        <end position="286"/>
    </location>
</feature>
<dbReference type="AlphaFoldDB" id="A0A414JTU4"/>
<keyword evidence="5 6" id="KW-0472">Membrane</keyword>
<dbReference type="InterPro" id="IPR002797">
    <property type="entry name" value="Polysacc_synth"/>
</dbReference>
<dbReference type="EMBL" id="QSKL01000001">
    <property type="protein sequence ID" value="RHE62103.1"/>
    <property type="molecule type" value="Genomic_DNA"/>
</dbReference>
<evidence type="ECO:0000256" key="5">
    <source>
        <dbReference type="ARBA" id="ARBA00023136"/>
    </source>
</evidence>
<proteinExistence type="predicted"/>
<keyword evidence="4 6" id="KW-1133">Transmembrane helix</keyword>
<dbReference type="Pfam" id="PF01943">
    <property type="entry name" value="Polysacc_synt"/>
    <property type="match status" value="1"/>
</dbReference>
<feature type="transmembrane region" description="Helical" evidence="6">
    <location>
        <begin position="21"/>
        <end position="39"/>
    </location>
</feature>
<sequence>MSQLYQKFKRYYNSYSIVIENMSYITIFQVFTMLVPLITYPYLIRVLGADLYGWVITAQILVSYATLFIDYGFRKVTARHISIHRDDVDKLSEIVSAVTIMKMLLWAFAFAVYLFIIFIIPSYREYLLLFLITFGLTFNELLFPQFYFQGIEKMKYITILNILIKSVFVVLTFMFIDSKDDYILVPLFLTFGSILGGAIAFYIMFYQHKLSFTIPAKSTLKYYAKDATPVFCTDMICTIKDKLNYFLIGGMLNMKDVALYDLGSKIMNVVARFVSVIGVAMFPRMAKDKNIRLFMKTGGLIIWLTVIIVVVLQLFLPFIVPFLYAEKVDLLPIRLYLLAPLFLEVSSYISSNLFIAQGYNKYVLYSIIFTTIIYILILIVMWVGGYLSTVTAFVIMALASYVVEFLYRIYLAHKIISR</sequence>
<evidence type="ECO:0000256" key="3">
    <source>
        <dbReference type="ARBA" id="ARBA00022692"/>
    </source>
</evidence>
<evidence type="ECO:0000256" key="2">
    <source>
        <dbReference type="ARBA" id="ARBA00022475"/>
    </source>
</evidence>
<dbReference type="Proteomes" id="UP000284640">
    <property type="component" value="Unassembled WGS sequence"/>
</dbReference>
<name>A0A414JTU4_BACUN</name>
<feature type="transmembrane region" description="Helical" evidence="6">
    <location>
        <begin position="335"/>
        <end position="355"/>
    </location>
</feature>
<feature type="transmembrane region" description="Helical" evidence="6">
    <location>
        <begin position="362"/>
        <end position="384"/>
    </location>
</feature>
<evidence type="ECO:0000256" key="4">
    <source>
        <dbReference type="ARBA" id="ARBA00022989"/>
    </source>
</evidence>
<evidence type="ECO:0000313" key="7">
    <source>
        <dbReference type="EMBL" id="RHE62103.1"/>
    </source>
</evidence>
<keyword evidence="3 6" id="KW-0812">Transmembrane</keyword>
<feature type="transmembrane region" description="Helical" evidence="6">
    <location>
        <begin position="156"/>
        <end position="176"/>
    </location>
</feature>
<gene>
    <name evidence="7" type="ORF">DW729_01635</name>
</gene>
<evidence type="ECO:0000256" key="1">
    <source>
        <dbReference type="ARBA" id="ARBA00004651"/>
    </source>
</evidence>
<feature type="transmembrane region" description="Helical" evidence="6">
    <location>
        <begin position="94"/>
        <end position="120"/>
    </location>
</feature>